<organism evidence="2">
    <name type="scientific">Bradyrhizobium diazoefficiens</name>
    <dbReference type="NCBI Taxonomy" id="1355477"/>
    <lineage>
        <taxon>Bacteria</taxon>
        <taxon>Pseudomonadati</taxon>
        <taxon>Pseudomonadota</taxon>
        <taxon>Alphaproteobacteria</taxon>
        <taxon>Hyphomicrobiales</taxon>
        <taxon>Nitrobacteraceae</taxon>
        <taxon>Bradyrhizobium</taxon>
    </lineage>
</organism>
<dbReference type="AlphaFoldDB" id="A0A809Y0F2"/>
<sequence length="62" mass="6980">MSTNVIVTAISIAAFAGFMIGYTIAWWQRGRYLAKSLDDVAEPEVTTLVVGDLETRFRRSQR</sequence>
<keyword evidence="1" id="KW-0472">Membrane</keyword>
<reference evidence="2" key="1">
    <citation type="submission" date="2020-05" db="EMBL/GenBank/DDBJ databases">
        <title>Complete genome sequence of Bradyrhizobium diazoefficiens XF2 isolated from soybean nodule.</title>
        <authorList>
            <person name="Noda R."/>
            <person name="Kakizaki K."/>
            <person name="Minamisawa K."/>
        </authorList>
    </citation>
    <scope>NUCLEOTIDE SEQUENCE</scope>
    <source>
        <strain evidence="2">XF2</strain>
    </source>
</reference>
<protein>
    <submittedName>
        <fullName evidence="2">Uncharacterized protein</fullName>
    </submittedName>
</protein>
<evidence type="ECO:0000256" key="1">
    <source>
        <dbReference type="SAM" id="Phobius"/>
    </source>
</evidence>
<keyword evidence="1" id="KW-1133">Transmembrane helix</keyword>
<accession>A0A809Y0F2</accession>
<evidence type="ECO:0000313" key="2">
    <source>
        <dbReference type="EMBL" id="BCE31578.1"/>
    </source>
</evidence>
<feature type="transmembrane region" description="Helical" evidence="1">
    <location>
        <begin position="6"/>
        <end position="27"/>
    </location>
</feature>
<proteinExistence type="predicted"/>
<keyword evidence="1" id="KW-0812">Transmembrane</keyword>
<name>A0A809Y0F2_9BRAD</name>
<dbReference type="EMBL" id="AP023092">
    <property type="protein sequence ID" value="BCE31578.1"/>
    <property type="molecule type" value="Genomic_DNA"/>
</dbReference>
<gene>
    <name evidence="2" type="ORF">XF2B_53470</name>
</gene>